<dbReference type="OrthoDB" id="9805710at2"/>
<dbReference type="InterPro" id="IPR029021">
    <property type="entry name" value="Prot-tyrosine_phosphatase-like"/>
</dbReference>
<dbReference type="Gene3D" id="3.90.190.10">
    <property type="entry name" value="Protein tyrosine phosphatase superfamily"/>
    <property type="match status" value="1"/>
</dbReference>
<organism evidence="2 3">
    <name type="scientific">Bartonella tamiae Th239</name>
    <dbReference type="NCBI Taxonomy" id="1094558"/>
    <lineage>
        <taxon>Bacteria</taxon>
        <taxon>Pseudomonadati</taxon>
        <taxon>Pseudomonadota</taxon>
        <taxon>Alphaproteobacteria</taxon>
        <taxon>Hyphomicrobiales</taxon>
        <taxon>Bartonellaceae</taxon>
        <taxon>Bartonella</taxon>
    </lineage>
</organism>
<comment type="caution">
    <text evidence="2">The sequence shown here is derived from an EMBL/GenBank/DDBJ whole genome shotgun (WGS) entry which is preliminary data.</text>
</comment>
<dbReference type="PATRIC" id="fig|1094558.3.peg.818"/>
<name>J0R3Y0_9HYPH</name>
<evidence type="ECO:0000259" key="1">
    <source>
        <dbReference type="Pfam" id="PF04273"/>
    </source>
</evidence>
<dbReference type="eggNOG" id="COG3453">
    <property type="taxonomic scope" value="Bacteria"/>
</dbReference>
<evidence type="ECO:0000313" key="3">
    <source>
        <dbReference type="Proteomes" id="UP000008952"/>
    </source>
</evidence>
<dbReference type="HOGENOM" id="CLU_105726_3_1_5"/>
<feature type="domain" description="Beta-lactamase hydrolase-like protein phosphatase-like" evidence="1">
    <location>
        <begin position="3"/>
        <end position="106"/>
    </location>
</feature>
<dbReference type="NCBIfam" id="TIGR01244">
    <property type="entry name" value="TIGR01244 family sulfur transferase"/>
    <property type="match status" value="1"/>
</dbReference>
<dbReference type="EMBL" id="AIMB01000007">
    <property type="protein sequence ID" value="EJF90349.1"/>
    <property type="molecule type" value="Genomic_DNA"/>
</dbReference>
<keyword evidence="3" id="KW-1185">Reference proteome</keyword>
<dbReference type="Pfam" id="PF04273">
    <property type="entry name" value="BLH_phosphatase"/>
    <property type="match status" value="1"/>
</dbReference>
<accession>J0R3Y0</accession>
<evidence type="ECO:0000313" key="2">
    <source>
        <dbReference type="EMBL" id="EJF90349.1"/>
    </source>
</evidence>
<gene>
    <name evidence="2" type="ORF">ME5_00750</name>
</gene>
<reference evidence="2 3" key="1">
    <citation type="submission" date="2012-03" db="EMBL/GenBank/DDBJ databases">
        <title>The Genome Sequence of Bartonella tamiae Th239.</title>
        <authorList>
            <consortium name="The Broad Institute Genome Sequencing Platform"/>
            <consortium name="The Broad Institute Genome Sequencing Center for Infectious Disease"/>
            <person name="Feldgarden M."/>
            <person name="Kirby J."/>
            <person name="Kosoy M."/>
            <person name="Birtles R."/>
            <person name="Probert W.S."/>
            <person name="Chiaraviglio L."/>
            <person name="Young S.K."/>
            <person name="Zeng Q."/>
            <person name="Gargeya S."/>
            <person name="Fitzgerald M."/>
            <person name="Haas B."/>
            <person name="Abouelleil A."/>
            <person name="Alvarado L."/>
            <person name="Arachchi H.M."/>
            <person name="Berlin A."/>
            <person name="Chapman S.B."/>
            <person name="Gearin G."/>
            <person name="Goldberg J."/>
            <person name="Griggs A."/>
            <person name="Gujja S."/>
            <person name="Hansen M."/>
            <person name="Heiman D."/>
            <person name="Howarth C."/>
            <person name="Larimer J."/>
            <person name="Lui A."/>
            <person name="MacDonald P.J.P."/>
            <person name="McCowen C."/>
            <person name="Montmayeur A."/>
            <person name="Murphy C."/>
            <person name="Neiman D."/>
            <person name="Pearson M."/>
            <person name="Priest M."/>
            <person name="Roberts A."/>
            <person name="Saif S."/>
            <person name="Shea T."/>
            <person name="Sisk P."/>
            <person name="Stolte C."/>
            <person name="Sykes S."/>
            <person name="Wortman J."/>
            <person name="Nusbaum C."/>
            <person name="Birren B."/>
        </authorList>
    </citation>
    <scope>NUCLEOTIDE SEQUENCE [LARGE SCALE GENOMIC DNA]</scope>
    <source>
        <strain evidence="2 3">Th239</strain>
    </source>
</reference>
<dbReference type="SUPFAM" id="SSF52799">
    <property type="entry name" value="(Phosphotyrosine protein) phosphatases II"/>
    <property type="match status" value="1"/>
</dbReference>
<sequence length="119" mass="13554">MTIREIDEDVFVSGQITEEFVDELAQAGFKTIICNRPDKEETTQIDFARIKEKAEKCGMDVYYIPVSPPQLEQATIDHMQTTLQSAKKPILAYCRSGSRSSQLYQLIKNQTTIDKPHCP</sequence>
<dbReference type="InterPro" id="IPR005939">
    <property type="entry name" value="BLH_phosphatase-like"/>
</dbReference>
<dbReference type="Proteomes" id="UP000008952">
    <property type="component" value="Unassembled WGS sequence"/>
</dbReference>
<dbReference type="AlphaFoldDB" id="J0R3Y0"/>
<proteinExistence type="predicted"/>
<protein>
    <submittedName>
        <fullName evidence="2">TIGR01244 family protein</fullName>
    </submittedName>
</protein>
<dbReference type="RefSeq" id="WP_008038565.1">
    <property type="nucleotide sequence ID" value="NZ_JH725147.1"/>
</dbReference>
<dbReference type="GO" id="GO:0016787">
    <property type="term" value="F:hydrolase activity"/>
    <property type="evidence" value="ECO:0007669"/>
    <property type="project" value="InterPro"/>
</dbReference>